<reference evidence="1 2" key="1">
    <citation type="journal article" date="2023" name="Microbiol. Resour. Announc.">
        <title>Whole-genome sequence of Pseudomonas yamanorum OLsAu1 isolated from the edible ectomycorrhizal mushroom Lactarius sp. section Deliciosi.</title>
        <authorList>
            <person name="Ramirez-Mendoza R."/>
            <person name="Angeles-Argaiz R.E."/>
            <person name="Hernandez-Oaxaca D."/>
            <person name="Aguirre-Beltran L."/>
            <person name="Almaraz-Suarez J."/>
            <person name="Perez-Moreno J."/>
        </authorList>
    </citation>
    <scope>NUCLEOTIDE SEQUENCE [LARGE SCALE GENOMIC DNA]</scope>
    <source>
        <strain evidence="1 2">OLsAu1</strain>
    </source>
</reference>
<organism evidence="1 2">
    <name type="scientific">Pseudomonas yamanorum</name>
    <dbReference type="NCBI Taxonomy" id="515393"/>
    <lineage>
        <taxon>Bacteria</taxon>
        <taxon>Pseudomonadati</taxon>
        <taxon>Pseudomonadota</taxon>
        <taxon>Gammaproteobacteria</taxon>
        <taxon>Pseudomonadales</taxon>
        <taxon>Pseudomonadaceae</taxon>
        <taxon>Pseudomonas</taxon>
    </lineage>
</organism>
<comment type="caution">
    <text evidence="1">The sequence shown here is derived from an EMBL/GenBank/DDBJ whole genome shotgun (WGS) entry which is preliminary data.</text>
</comment>
<protein>
    <submittedName>
        <fullName evidence="1">Uncharacterized protein</fullName>
    </submittedName>
</protein>
<dbReference type="RefSeq" id="WP_309254803.1">
    <property type="nucleotide sequence ID" value="NZ_JAVGXC010000008.1"/>
</dbReference>
<evidence type="ECO:0000313" key="1">
    <source>
        <dbReference type="EMBL" id="MDR0189424.1"/>
    </source>
</evidence>
<name>A0ABU1CQ75_9PSED</name>
<evidence type="ECO:0000313" key="2">
    <source>
        <dbReference type="Proteomes" id="UP001224477"/>
    </source>
</evidence>
<dbReference type="EMBL" id="JAVGXC010000008">
    <property type="protein sequence ID" value="MDR0189424.1"/>
    <property type="molecule type" value="Genomic_DNA"/>
</dbReference>
<accession>A0ABU1CQ75</accession>
<keyword evidence="2" id="KW-1185">Reference proteome</keyword>
<gene>
    <name evidence="1" type="ORF">RCO22_10785</name>
</gene>
<dbReference type="Proteomes" id="UP001224477">
    <property type="component" value="Unassembled WGS sequence"/>
</dbReference>
<sequence>MIDSNCTDIDALIREFPGHRVRAVWFGLMGTIYLSGVEVDEDSTFADMTNSDCILSAHISRESVGGELLPNSLKNCILNLRAILGAS</sequence>
<proteinExistence type="predicted"/>